<dbReference type="RefSeq" id="WP_337310780.1">
    <property type="nucleotide sequence ID" value="NZ_JAEKNS010000071.1"/>
</dbReference>
<comment type="caution">
    <text evidence="3">The sequence shown here is derived from an EMBL/GenBank/DDBJ whole genome shotgun (WGS) entry which is preliminary data.</text>
</comment>
<reference evidence="2 5" key="3">
    <citation type="submission" date="2020-10" db="EMBL/GenBank/DDBJ databases">
        <title>Ca. Dormibacterota MAGs.</title>
        <authorList>
            <person name="Montgomery K."/>
        </authorList>
    </citation>
    <scope>NUCLEOTIDE SEQUENCE [LARGE SCALE GENOMIC DNA]</scope>
    <source>
        <strain evidence="2">SC8812_S17_18</strain>
    </source>
</reference>
<keyword evidence="1" id="KW-1133">Transmembrane helix</keyword>
<dbReference type="EMBL" id="QHBU01000219">
    <property type="protein sequence ID" value="PZR79179.1"/>
    <property type="molecule type" value="Genomic_DNA"/>
</dbReference>
<accession>A0A934JZL9</accession>
<name>A0A2W5Z1E6_9BACT</name>
<reference evidence="3" key="2">
    <citation type="submission" date="2018-05" db="EMBL/GenBank/DDBJ databases">
        <authorList>
            <person name="Ferrari B."/>
        </authorList>
    </citation>
    <scope>NUCLEOTIDE SEQUENCE</scope>
    <source>
        <strain evidence="3">RRmetagenome_bin12</strain>
    </source>
</reference>
<keyword evidence="1" id="KW-0812">Transmembrane</keyword>
<feature type="transmembrane region" description="Helical" evidence="1">
    <location>
        <begin position="78"/>
        <end position="99"/>
    </location>
</feature>
<dbReference type="EMBL" id="JAEKNS010000071">
    <property type="protein sequence ID" value="MBJ7594512.1"/>
    <property type="molecule type" value="Genomic_DNA"/>
</dbReference>
<feature type="transmembrane region" description="Helical" evidence="1">
    <location>
        <begin position="39"/>
        <end position="58"/>
    </location>
</feature>
<dbReference type="Proteomes" id="UP000248724">
    <property type="component" value="Unassembled WGS sequence"/>
</dbReference>
<evidence type="ECO:0000313" key="2">
    <source>
        <dbReference type="EMBL" id="MBJ7594512.1"/>
    </source>
</evidence>
<evidence type="ECO:0000256" key="1">
    <source>
        <dbReference type="SAM" id="Phobius"/>
    </source>
</evidence>
<sequence>MATIAPVQTPTTAPVTRSINGRLRLTYPTRGYAVSRNPFAIWAVLPLITLAFIGLAVAELLGDYDVVVNWFGNLTPTSITVVAFVIATLGLLLVPAVTLKGSLNMTHDGVTFERGKHHLTAGWDQVTGLVYRRDAGLCLTMDGAQQTTSPMRLPGGFNATNGHVRIPLRMFGDRQFSILYDIRDRLPQTLWGPALQQVKERLPLMNLAIYAGVVLVSAGAIIAVAVTVIH</sequence>
<dbReference type="Proteomes" id="UP000606991">
    <property type="component" value="Unassembled WGS sequence"/>
</dbReference>
<evidence type="ECO:0000313" key="4">
    <source>
        <dbReference type="Proteomes" id="UP000248724"/>
    </source>
</evidence>
<dbReference type="AlphaFoldDB" id="A0A2W5Z1E6"/>
<keyword evidence="1" id="KW-0472">Membrane</keyword>
<feature type="transmembrane region" description="Helical" evidence="1">
    <location>
        <begin position="207"/>
        <end position="229"/>
    </location>
</feature>
<evidence type="ECO:0000313" key="5">
    <source>
        <dbReference type="Proteomes" id="UP000606991"/>
    </source>
</evidence>
<evidence type="ECO:0008006" key="6">
    <source>
        <dbReference type="Google" id="ProtNLM"/>
    </source>
</evidence>
<evidence type="ECO:0000313" key="3">
    <source>
        <dbReference type="EMBL" id="PZR79179.1"/>
    </source>
</evidence>
<accession>A0A2W5Z1E6</accession>
<protein>
    <recommendedName>
        <fullName evidence="6">PH domain-containing protein</fullName>
    </recommendedName>
</protein>
<gene>
    <name evidence="3" type="ORF">DLM65_11330</name>
    <name evidence="2" type="ORF">JF886_06545</name>
</gene>
<reference evidence="3 4" key="1">
    <citation type="journal article" date="2017" name="Nature">
        <title>Atmospheric trace gases support primary production in Antarctic desert surface soil.</title>
        <authorList>
            <person name="Ji M."/>
            <person name="Greening C."/>
            <person name="Vanwonterghem I."/>
            <person name="Carere C.R."/>
            <person name="Bay S.K."/>
            <person name="Steen J.A."/>
            <person name="Montgomery K."/>
            <person name="Lines T."/>
            <person name="Beardall J."/>
            <person name="van Dorst J."/>
            <person name="Snape I."/>
            <person name="Stott M.B."/>
            <person name="Hugenholtz P."/>
            <person name="Ferrari B.C."/>
        </authorList>
    </citation>
    <scope>NUCLEOTIDE SEQUENCE [LARGE SCALE GENOMIC DNA]</scope>
    <source>
        <strain evidence="3">RRmetagenome_bin12</strain>
    </source>
</reference>
<organism evidence="3 4">
    <name type="scientific">Candidatus Aeolococcus gillhamiae</name>
    <dbReference type="NCBI Taxonomy" id="3127015"/>
    <lineage>
        <taxon>Bacteria</taxon>
        <taxon>Bacillati</taxon>
        <taxon>Candidatus Dormiibacterota</taxon>
        <taxon>Candidatus Dormibacteria</taxon>
        <taxon>Candidatus Aeolococcales</taxon>
        <taxon>Candidatus Aeolococcaceae</taxon>
        <taxon>Candidatus Aeolococcus</taxon>
    </lineage>
</organism>
<proteinExistence type="predicted"/>